<name>A0A9N9YN89_9HYPO</name>
<proteinExistence type="predicted"/>
<sequence length="91" mass="9956">MAWPLFPTPKSLSGKEDPSQLVAVMTSAVMIVWRALEGANLKLMPPPAYRISLHLPRMTVGINKLRPRQGTTGVEQGCFLGGLRLSDSETH</sequence>
<dbReference type="EMBL" id="CABFNQ020000728">
    <property type="protein sequence ID" value="CAH0027445.1"/>
    <property type="molecule type" value="Genomic_DNA"/>
</dbReference>
<comment type="caution">
    <text evidence="1">The sequence shown here is derived from an EMBL/GenBank/DDBJ whole genome shotgun (WGS) entry which is preliminary data.</text>
</comment>
<evidence type="ECO:0000313" key="2">
    <source>
        <dbReference type="Proteomes" id="UP000696573"/>
    </source>
</evidence>
<protein>
    <submittedName>
        <fullName evidence="1">Uncharacterized protein</fullName>
    </submittedName>
</protein>
<accession>A0A9N9YN89</accession>
<keyword evidence="2" id="KW-1185">Reference proteome</keyword>
<gene>
    <name evidence="1" type="ORF">CRHIZ90672A_00015624</name>
</gene>
<reference evidence="1" key="1">
    <citation type="submission" date="2021-10" db="EMBL/GenBank/DDBJ databases">
        <authorList>
            <person name="Piombo E."/>
        </authorList>
    </citation>
    <scope>NUCLEOTIDE SEQUENCE</scope>
</reference>
<evidence type="ECO:0000313" key="1">
    <source>
        <dbReference type="EMBL" id="CAH0027445.1"/>
    </source>
</evidence>
<dbReference type="OrthoDB" id="10393894at2759"/>
<dbReference type="Proteomes" id="UP000696573">
    <property type="component" value="Unassembled WGS sequence"/>
</dbReference>
<dbReference type="AlphaFoldDB" id="A0A9N9YN89"/>
<organism evidence="1 2">
    <name type="scientific">Clonostachys rhizophaga</name>
    <dbReference type="NCBI Taxonomy" id="160324"/>
    <lineage>
        <taxon>Eukaryota</taxon>
        <taxon>Fungi</taxon>
        <taxon>Dikarya</taxon>
        <taxon>Ascomycota</taxon>
        <taxon>Pezizomycotina</taxon>
        <taxon>Sordariomycetes</taxon>
        <taxon>Hypocreomycetidae</taxon>
        <taxon>Hypocreales</taxon>
        <taxon>Bionectriaceae</taxon>
        <taxon>Clonostachys</taxon>
    </lineage>
</organism>